<dbReference type="GO" id="GO:0098978">
    <property type="term" value="C:glutamatergic synapse"/>
    <property type="evidence" value="ECO:0007669"/>
    <property type="project" value="TreeGrafter"/>
</dbReference>
<feature type="compositionally biased region" description="Polar residues" evidence="2">
    <location>
        <begin position="668"/>
        <end position="681"/>
    </location>
</feature>
<dbReference type="GO" id="GO:0099572">
    <property type="term" value="C:postsynaptic specialization"/>
    <property type="evidence" value="ECO:0007669"/>
    <property type="project" value="TreeGrafter"/>
</dbReference>
<sequence length="1020" mass="113504">MELVSRDEGQEGVCSMGRAGRMRHHRLEMPPEASCLDRSKVQRSAGEQGWHSHKGSAAPSLSDALENTGTMKGLGDNRSRHLSDNLDSPQDSLYAPQDRNPYLLSPTDSFTMDPRFPAQNTLHGDCLLPLNNQISNSSTFPRIHYNSHFEVPDENPFPSHAQATKINRLPANLLDQFEKQLPIHRDGFSTLQFQRSDAKHRSESPGRIRHLVHSVQKLFAKSQSLEGPTKGNVNGKKGADDPKQNRRSKSKDRAKTSEPKRRTRSNISGWWSSDDNLDSDTCSYRNPMGLMTLGRQPDHSQPKYFMHAYNTISEHMLKSSKSNNDLKVTPCTNIPINNDSNYIKRGSWSTLTLSHAREVCQKASATIDKALLKSKSCHQDLAYHYLQVPQGEWNNTLSRDKDSEIPCRRMRSGSYIKAMGDDDSEDSETSPKPSPKTAARRQSYLKATQQSLSEQSTTQRSLDRLDSVEILLPPKFPTWEEEYNQISDSVNESSCINQAREPELGEQYEAVCDSTYSEAESAAAEVLDLPLPSYFRSRSHSYLRAIQAGCSQDEDTSSVRSISPPPAGSLSGSRTLPTNSSSCLVAYKKTPPPVPPRTTSKPFISVTVQSSTESAQDTYLDSQDHKSEVTSQSGLSNSSDSLDSTRTPSVTRGSIVTPARDTPEIPQKNATLKSDKGTLTSEEPKAENIPKRKLSSIGIQVDCLQPVVKEEPPPPVTKFQSIGVQVEDEWRNSHSRSMSSKQDTDSDTQEPNNSSCKSSERSVAECPQHNNSVGVDTSTRQPAKPSQIKRNLSYGDNTDPALEPSSLPPPDPWLETSSASPSEPTQPGACRRDGFWFLKLLQAETERLEGWCRQMDQETKENNLSEEVLGKVLSAVGSAQLLMSQKFQQFHGLCEQNLNPSANPRPTAQDLAGFWDLLQLSIEDISMKFDELYHLKANSWQLAETPERKEEKKPPPPVPKKPAKSKSQLNRDKASDSDKQRQEARKRLMAAKRAASVRQNSATESADSIEIYVPEAQTRL</sequence>
<feature type="region of interest" description="Disordered" evidence="2">
    <location>
        <begin position="220"/>
        <end position="270"/>
    </location>
</feature>
<dbReference type="InterPro" id="IPR005026">
    <property type="entry name" value="SAPAP"/>
</dbReference>
<feature type="compositionally biased region" description="Polar residues" evidence="2">
    <location>
        <begin position="645"/>
        <end position="654"/>
    </location>
</feature>
<reference evidence="3" key="2">
    <citation type="submission" date="2025-09" db="UniProtKB">
        <authorList>
            <consortium name="Ensembl"/>
        </authorList>
    </citation>
    <scope>IDENTIFICATION</scope>
</reference>
<feature type="compositionally biased region" description="Basic and acidic residues" evidence="2">
    <location>
        <begin position="969"/>
        <end position="986"/>
    </location>
</feature>
<feature type="region of interest" description="Disordered" evidence="2">
    <location>
        <begin position="1"/>
        <end position="97"/>
    </location>
</feature>
<reference evidence="3" key="1">
    <citation type="submission" date="2025-08" db="UniProtKB">
        <authorList>
            <consortium name="Ensembl"/>
        </authorList>
    </citation>
    <scope>IDENTIFICATION</scope>
</reference>
<evidence type="ECO:0000313" key="4">
    <source>
        <dbReference type="Proteomes" id="UP000694428"/>
    </source>
</evidence>
<organism evidence="3 4">
    <name type="scientific">Pavo cristatus</name>
    <name type="common">Indian peafowl</name>
    <name type="synonym">Blue peafowl</name>
    <dbReference type="NCBI Taxonomy" id="9049"/>
    <lineage>
        <taxon>Eukaryota</taxon>
        <taxon>Metazoa</taxon>
        <taxon>Chordata</taxon>
        <taxon>Craniata</taxon>
        <taxon>Vertebrata</taxon>
        <taxon>Euteleostomi</taxon>
        <taxon>Archelosauria</taxon>
        <taxon>Archosauria</taxon>
        <taxon>Dinosauria</taxon>
        <taxon>Saurischia</taxon>
        <taxon>Theropoda</taxon>
        <taxon>Coelurosauria</taxon>
        <taxon>Aves</taxon>
        <taxon>Neognathae</taxon>
        <taxon>Galloanserae</taxon>
        <taxon>Galliformes</taxon>
        <taxon>Phasianidae</taxon>
        <taxon>Phasianinae</taxon>
        <taxon>Pavo</taxon>
    </lineage>
</organism>
<dbReference type="Proteomes" id="UP000694428">
    <property type="component" value="Unplaced"/>
</dbReference>
<proteinExistence type="inferred from homology"/>
<dbReference type="Ensembl" id="ENSPSTT00000008334.1">
    <property type="protein sequence ID" value="ENSPSTP00000007954.1"/>
    <property type="gene ID" value="ENSPSTG00000005607.1"/>
</dbReference>
<feature type="compositionally biased region" description="Basic and acidic residues" evidence="2">
    <location>
        <begin position="251"/>
        <end position="260"/>
    </location>
</feature>
<dbReference type="GO" id="GO:0023052">
    <property type="term" value="P:signaling"/>
    <property type="evidence" value="ECO:0007669"/>
    <property type="project" value="InterPro"/>
</dbReference>
<feature type="region of interest" description="Disordered" evidence="2">
    <location>
        <begin position="943"/>
        <end position="1020"/>
    </location>
</feature>
<name>A0A8C9L7L8_PAVCR</name>
<dbReference type="PANTHER" id="PTHR12353:SF19">
    <property type="entry name" value="DISKS LARGE-ASSOCIATED PROTEIN 4"/>
    <property type="match status" value="1"/>
</dbReference>
<feature type="region of interest" description="Disordered" evidence="2">
    <location>
        <begin position="553"/>
        <end position="577"/>
    </location>
</feature>
<protein>
    <submittedName>
        <fullName evidence="3">DLG associated protein 4</fullName>
    </submittedName>
</protein>
<evidence type="ECO:0000256" key="1">
    <source>
        <dbReference type="ARBA" id="ARBA00008839"/>
    </source>
</evidence>
<feature type="compositionally biased region" description="Polar residues" evidence="2">
    <location>
        <begin position="768"/>
        <end position="781"/>
    </location>
</feature>
<dbReference type="Pfam" id="PF03359">
    <property type="entry name" value="GKAP"/>
    <property type="match status" value="1"/>
</dbReference>
<feature type="compositionally biased region" description="Low complexity" evidence="2">
    <location>
        <begin position="631"/>
        <end position="644"/>
    </location>
</feature>
<feature type="compositionally biased region" description="Polar residues" evidence="2">
    <location>
        <begin position="997"/>
        <end position="1006"/>
    </location>
</feature>
<dbReference type="AlphaFoldDB" id="A0A8C9L7L8"/>
<dbReference type="GO" id="GO:0060090">
    <property type="term" value="F:molecular adaptor activity"/>
    <property type="evidence" value="ECO:0007669"/>
    <property type="project" value="TreeGrafter"/>
</dbReference>
<feature type="region of interest" description="Disordered" evidence="2">
    <location>
        <begin position="614"/>
        <end position="829"/>
    </location>
</feature>
<feature type="compositionally biased region" description="Polar residues" evidence="2">
    <location>
        <begin position="815"/>
        <end position="825"/>
    </location>
</feature>
<comment type="similarity">
    <text evidence="1">Belongs to the SAPAP family.</text>
</comment>
<feature type="region of interest" description="Disordered" evidence="2">
    <location>
        <begin position="409"/>
        <end position="443"/>
    </location>
</feature>
<dbReference type="PANTHER" id="PTHR12353">
    <property type="entry name" value="DISKS LARGE-ASSOCIATED PROTEIN DAP SAP90/PSD-95-ASSOCIATED PROTEIN"/>
    <property type="match status" value="1"/>
</dbReference>
<accession>A0A8C9L7L8</accession>
<feature type="compositionally biased region" description="Basic and acidic residues" evidence="2">
    <location>
        <begin position="75"/>
        <end position="84"/>
    </location>
</feature>
<evidence type="ECO:0000256" key="2">
    <source>
        <dbReference type="SAM" id="MobiDB-lite"/>
    </source>
</evidence>
<keyword evidence="4" id="KW-1185">Reference proteome</keyword>
<evidence type="ECO:0000313" key="3">
    <source>
        <dbReference type="Ensembl" id="ENSPSTP00000007954.1"/>
    </source>
</evidence>
<feature type="compositionally biased region" description="Basic and acidic residues" evidence="2">
    <location>
        <begin position="945"/>
        <end position="954"/>
    </location>
</feature>